<sequence length="839" mass="92174">MPLLPDPGLIPVRLRFMHLMIVCSSGALILKSTPAMASPPTAFQSGFLRQGSAYSDDAAIRALDLLSNAEDVAPGDHWVEIQINMRYFGQRNIRFELDPQHQRLLPCLSRELLEQMGLRTESLADGSGLQERCVDLLQTVPGSQIEFDGSQLHLAISIPQIAMRRDAIGRTDPALWDYGINAAFFSYQASAQQSTGRAMGRRNSADLYLNTGINLGAWRLRSNQSMRHDEEGRREWTRAYAYAQRDIPGAHANLTLGETYTSGDVFRSLPIKGALIRTDQEMLPDTLQGYAPVVRGVAHSRAKLEVLQNGYPIYSTYVSAGPYEIDDLTTAGNGELEIVLTEADGQVRRFIQPYATINNLLREGVWKYSAALGRYNGLDATEQPWLWQGTLALGTGWNSTLYSGLMASGFYRATALGVSRDMGSLGALAFDLTHSNAEIDKPGQRSVQGLSHALKYGKAFATNTNLRFAGYRYSTEGYRDFDEAVRQRSDDSTFRGSRRSRLEASIHQRLGTRSSVSLTLSQQDYWNSDREQRQFQFNVNTQHAGVNYNLYASQSLSDGRSRESSRQVGLSVSMPLDFGHSSNVTFDLQNSANRQSQRASLSGSLDDNRLSYRTSLSNDNGQQQSAGVAIGYQTAFGGIGAGLTQGSDYRSASITANGAVLLHDDGIELGPNLGDTIALVQVPETADVGIMNATGVKTDRRGYALVPYLRPYRYNQIALQTNELGPEVEIDNGSAQVLPARGAVVKTTFAARKVTRLILHARTRDGQMLPFGAQVSDAQGNLMGITGQGGQIVLSTGMHPQILDVRWGQEVEPQCRLHIDPARMPLNKGYRVQSLMCSP</sequence>
<gene>
    <name evidence="13" type="ORF">SAMN05216593_11192</name>
</gene>
<dbReference type="GO" id="GO:0009297">
    <property type="term" value="P:pilus assembly"/>
    <property type="evidence" value="ECO:0007669"/>
    <property type="project" value="InterPro"/>
</dbReference>
<evidence type="ECO:0000256" key="2">
    <source>
        <dbReference type="ARBA" id="ARBA00008064"/>
    </source>
</evidence>
<comment type="subcellular location">
    <subcellularLocation>
        <location evidence="1 10">Cell outer membrane</location>
        <topology evidence="1 10">Multi-pass membrane protein</topology>
    </subcellularLocation>
</comment>
<keyword evidence="8 10" id="KW-0472">Membrane</keyword>
<dbReference type="InterPro" id="IPR025949">
    <property type="entry name" value="PapC-like_C"/>
</dbReference>
<evidence type="ECO:0000256" key="1">
    <source>
        <dbReference type="ARBA" id="ARBA00004571"/>
    </source>
</evidence>
<dbReference type="Gene3D" id="2.60.40.2610">
    <property type="entry name" value="Outer membrane usher protein FimD, plug domain"/>
    <property type="match status" value="1"/>
</dbReference>
<dbReference type="Gene3D" id="3.10.20.410">
    <property type="match status" value="1"/>
</dbReference>
<dbReference type="InterPro" id="IPR042186">
    <property type="entry name" value="FimD_plug_dom"/>
</dbReference>
<protein>
    <submittedName>
        <fullName evidence="13">Outer membrane usher protein</fullName>
    </submittedName>
</protein>
<feature type="domain" description="PapC N-terminal" evidence="12">
    <location>
        <begin position="43"/>
        <end position="190"/>
    </location>
</feature>
<dbReference type="Proteomes" id="UP000183983">
    <property type="component" value="Unassembled WGS sequence"/>
</dbReference>
<name>A0A1M7PK56_9PSED</name>
<keyword evidence="7" id="KW-0732">Signal</keyword>
<dbReference type="GO" id="GO:0015473">
    <property type="term" value="F:fimbrial usher porin activity"/>
    <property type="evidence" value="ECO:0007669"/>
    <property type="project" value="InterPro"/>
</dbReference>
<dbReference type="SUPFAM" id="SSF141729">
    <property type="entry name" value="FimD N-terminal domain-like"/>
    <property type="match status" value="1"/>
</dbReference>
<evidence type="ECO:0000256" key="4">
    <source>
        <dbReference type="ARBA" id="ARBA00022452"/>
    </source>
</evidence>
<comment type="similarity">
    <text evidence="2 10">Belongs to the fimbrial export usher family.</text>
</comment>
<organism evidence="13 14">
    <name type="scientific">Pseudomonas asturiensis</name>
    <dbReference type="NCBI Taxonomy" id="1190415"/>
    <lineage>
        <taxon>Bacteria</taxon>
        <taxon>Pseudomonadati</taxon>
        <taxon>Pseudomonadota</taxon>
        <taxon>Gammaproteobacteria</taxon>
        <taxon>Pseudomonadales</taxon>
        <taxon>Pseudomonadaceae</taxon>
        <taxon>Pseudomonas</taxon>
    </lineage>
</organism>
<dbReference type="EMBL" id="FRDA01000011">
    <property type="protein sequence ID" value="SHN17512.1"/>
    <property type="molecule type" value="Genomic_DNA"/>
</dbReference>
<dbReference type="InterPro" id="IPR018030">
    <property type="entry name" value="Fimbrial_membr_usher_CS"/>
</dbReference>
<dbReference type="Gene3D" id="2.60.40.2070">
    <property type="match status" value="1"/>
</dbReference>
<keyword evidence="4" id="KW-1134">Transmembrane beta strand</keyword>
<dbReference type="PANTHER" id="PTHR30451">
    <property type="entry name" value="OUTER MEMBRANE USHER PROTEIN"/>
    <property type="match status" value="1"/>
</dbReference>
<dbReference type="Pfam" id="PF00577">
    <property type="entry name" value="Usher"/>
    <property type="match status" value="1"/>
</dbReference>
<dbReference type="Gene3D" id="2.60.40.3110">
    <property type="match status" value="1"/>
</dbReference>
<evidence type="ECO:0000256" key="5">
    <source>
        <dbReference type="ARBA" id="ARBA00022558"/>
    </source>
</evidence>
<dbReference type="Pfam" id="PF13954">
    <property type="entry name" value="PapC_N"/>
    <property type="match status" value="1"/>
</dbReference>
<evidence type="ECO:0000256" key="6">
    <source>
        <dbReference type="ARBA" id="ARBA00022692"/>
    </source>
</evidence>
<keyword evidence="9 10" id="KW-0998">Cell outer membrane</keyword>
<dbReference type="InterPro" id="IPR043142">
    <property type="entry name" value="PapC-like_C_sf"/>
</dbReference>
<dbReference type="OrthoDB" id="6554712at2"/>
<evidence type="ECO:0000256" key="7">
    <source>
        <dbReference type="ARBA" id="ARBA00022729"/>
    </source>
</evidence>
<evidence type="ECO:0000313" key="14">
    <source>
        <dbReference type="Proteomes" id="UP000183983"/>
    </source>
</evidence>
<dbReference type="InterPro" id="IPR000015">
    <property type="entry name" value="Fimb_usher"/>
</dbReference>
<dbReference type="InterPro" id="IPR025885">
    <property type="entry name" value="PapC_N"/>
</dbReference>
<dbReference type="AlphaFoldDB" id="A0A1M7PK56"/>
<evidence type="ECO:0000313" key="13">
    <source>
        <dbReference type="EMBL" id="SHN17512.1"/>
    </source>
</evidence>
<dbReference type="RefSeq" id="WP_073169429.1">
    <property type="nucleotide sequence ID" value="NZ_FRDA01000011.1"/>
</dbReference>
<evidence type="ECO:0000256" key="8">
    <source>
        <dbReference type="ARBA" id="ARBA00023136"/>
    </source>
</evidence>
<keyword evidence="3 10" id="KW-0813">Transport</keyword>
<dbReference type="Pfam" id="PF13953">
    <property type="entry name" value="PapC_C"/>
    <property type="match status" value="1"/>
</dbReference>
<evidence type="ECO:0000259" key="11">
    <source>
        <dbReference type="Pfam" id="PF13953"/>
    </source>
</evidence>
<evidence type="ECO:0000256" key="9">
    <source>
        <dbReference type="ARBA" id="ARBA00023237"/>
    </source>
</evidence>
<dbReference type="STRING" id="1190415.SAMN05216593_11192"/>
<dbReference type="PANTHER" id="PTHR30451:SF21">
    <property type="entry name" value="FIMBRIAL USHER DOMAIN-CONTAINING PROTEIN YDET-RELATED"/>
    <property type="match status" value="1"/>
</dbReference>
<keyword evidence="5 10" id="KW-1029">Fimbrium biogenesis</keyword>
<reference evidence="13 14" key="1">
    <citation type="submission" date="2016-11" db="EMBL/GenBank/DDBJ databases">
        <authorList>
            <person name="Jaros S."/>
            <person name="Januszkiewicz K."/>
            <person name="Wedrychowicz H."/>
        </authorList>
    </citation>
    <scope>NUCLEOTIDE SEQUENCE [LARGE SCALE GENOMIC DNA]</scope>
    <source>
        <strain evidence="13 14">LMG 26898</strain>
    </source>
</reference>
<keyword evidence="6 10" id="KW-0812">Transmembrane</keyword>
<dbReference type="PROSITE" id="PS01151">
    <property type="entry name" value="FIMBRIAL_USHER"/>
    <property type="match status" value="1"/>
</dbReference>
<evidence type="ECO:0000256" key="3">
    <source>
        <dbReference type="ARBA" id="ARBA00022448"/>
    </source>
</evidence>
<dbReference type="InterPro" id="IPR037224">
    <property type="entry name" value="PapC_N_sf"/>
</dbReference>
<evidence type="ECO:0000256" key="10">
    <source>
        <dbReference type="RuleBase" id="RU003884"/>
    </source>
</evidence>
<evidence type="ECO:0000259" key="12">
    <source>
        <dbReference type="Pfam" id="PF13954"/>
    </source>
</evidence>
<feature type="domain" description="PapC-like C-terminal" evidence="11">
    <location>
        <begin position="759"/>
        <end position="820"/>
    </location>
</feature>
<dbReference type="GO" id="GO:0009279">
    <property type="term" value="C:cell outer membrane"/>
    <property type="evidence" value="ECO:0007669"/>
    <property type="project" value="UniProtKB-SubCell"/>
</dbReference>
<accession>A0A1M7PK56</accession>
<proteinExistence type="inferred from homology"/>